<dbReference type="InterPro" id="IPR038461">
    <property type="entry name" value="Schlafen_AlbA_2_dom_sf"/>
</dbReference>
<feature type="domain" description="Schlafen AlbA-2" evidence="2">
    <location>
        <begin position="433"/>
        <end position="519"/>
    </location>
</feature>
<reference evidence="3" key="1">
    <citation type="journal article" date="2023" name="G3 (Bethesda)">
        <title>A reference genome for the long-term kleptoplast-retaining sea slug Elysia crispata morphotype clarki.</title>
        <authorList>
            <person name="Eastman K.E."/>
            <person name="Pendleton A.L."/>
            <person name="Shaikh M.A."/>
            <person name="Suttiyut T."/>
            <person name="Ogas R."/>
            <person name="Tomko P."/>
            <person name="Gavelis G."/>
            <person name="Widhalm J.R."/>
            <person name="Wisecaver J.H."/>
        </authorList>
    </citation>
    <scope>NUCLEOTIDE SEQUENCE</scope>
    <source>
        <strain evidence="3">ECLA1</strain>
    </source>
</reference>
<evidence type="ECO:0000259" key="2">
    <source>
        <dbReference type="Pfam" id="PF04326"/>
    </source>
</evidence>
<organism evidence="3 4">
    <name type="scientific">Elysia crispata</name>
    <name type="common">lettuce slug</name>
    <dbReference type="NCBI Taxonomy" id="231223"/>
    <lineage>
        <taxon>Eukaryota</taxon>
        <taxon>Metazoa</taxon>
        <taxon>Spiralia</taxon>
        <taxon>Lophotrochozoa</taxon>
        <taxon>Mollusca</taxon>
        <taxon>Gastropoda</taxon>
        <taxon>Heterobranchia</taxon>
        <taxon>Euthyneura</taxon>
        <taxon>Panpulmonata</taxon>
        <taxon>Sacoglossa</taxon>
        <taxon>Placobranchoidea</taxon>
        <taxon>Plakobranchidae</taxon>
        <taxon>Elysia</taxon>
    </lineage>
</organism>
<feature type="region of interest" description="Disordered" evidence="1">
    <location>
        <begin position="98"/>
        <end position="181"/>
    </location>
</feature>
<name>A0AAE0Y4N3_9GAST</name>
<dbReference type="EMBL" id="JAWDGP010006922">
    <property type="protein sequence ID" value="KAK3733000.1"/>
    <property type="molecule type" value="Genomic_DNA"/>
</dbReference>
<sequence length="576" mass="63186">MSDPPSREDFGFLIGPLKRSQPDKLANRMFCLLSCIGINCADVIMISMDTQNGIATVHLSSAAVEDYAIKAFKEKRAVMNLFDLRLLTDKPQQLKVDRIRSRRVAEQEVAEDDRNPTQKTSQISDKPSTDTQGPQKQSRVSITKEDDVQGKQPAENRDRMEQVHDCVSLSQSSSTASSPVGFEILEEENIDDYLEGYDLPIKSKPKTRSMQTSQESSSSCGADYSSQSELCDASADSSRTSAEANDTFSNGASVAKGFGLESKLIDSRKENPGTSLRLAVSGSPNTLHNSNVGLANGKDCIPLDGTESVMSGEKTLISSQPSNIHSKAGTLKEDKKSSGTAIPKESKSNTEGHIDTTDKHSPTKTGDVSKYVQKKQGESQMVNVRTSTHQVGPCFCSGTNFYHRGEQIIGYGKNVYLDNGNVILADLRQFRTMLGRHVCAFLNSGGGALYFGVDPSDGSVKGLPVSHKYEDALRLDIDRQIKLITPLVSTSAYKVNFAKVMFETGHLMSDMRVLEIEVMPPGYSGSILCPQWPAETEFEEDGREDESSSSWPVAKEGYEFKDVRYIWDDNKVKVAN</sequence>
<dbReference type="InterPro" id="IPR029684">
    <property type="entry name" value="Schlafen"/>
</dbReference>
<feature type="compositionally biased region" description="Basic and acidic residues" evidence="1">
    <location>
        <begin position="142"/>
        <end position="164"/>
    </location>
</feature>
<dbReference type="Gene3D" id="3.30.950.30">
    <property type="entry name" value="Schlafen, AAA domain"/>
    <property type="match status" value="1"/>
</dbReference>
<feature type="region of interest" description="Disordered" evidence="1">
    <location>
        <begin position="202"/>
        <end position="225"/>
    </location>
</feature>
<feature type="compositionally biased region" description="Polar residues" evidence="1">
    <location>
        <begin position="117"/>
        <end position="141"/>
    </location>
</feature>
<dbReference type="PANTHER" id="PTHR12155:SF41">
    <property type="entry name" value="SCHLAFEN ALBA-2 DOMAIN-CONTAINING PROTEIN"/>
    <property type="match status" value="1"/>
</dbReference>
<dbReference type="PANTHER" id="PTHR12155">
    <property type="entry name" value="SCHLAFEN"/>
    <property type="match status" value="1"/>
</dbReference>
<dbReference type="AlphaFoldDB" id="A0AAE0Y4N3"/>
<gene>
    <name evidence="3" type="ORF">RRG08_002605</name>
</gene>
<feature type="compositionally biased region" description="Low complexity" evidence="1">
    <location>
        <begin position="168"/>
        <end position="178"/>
    </location>
</feature>
<evidence type="ECO:0000313" key="4">
    <source>
        <dbReference type="Proteomes" id="UP001283361"/>
    </source>
</evidence>
<dbReference type="Pfam" id="PF04326">
    <property type="entry name" value="SLFN_AlbA_2"/>
    <property type="match status" value="1"/>
</dbReference>
<evidence type="ECO:0000313" key="3">
    <source>
        <dbReference type="EMBL" id="KAK3733000.1"/>
    </source>
</evidence>
<proteinExistence type="predicted"/>
<dbReference type="InterPro" id="IPR007421">
    <property type="entry name" value="Schlafen_AlbA_2_dom"/>
</dbReference>
<evidence type="ECO:0000256" key="1">
    <source>
        <dbReference type="SAM" id="MobiDB-lite"/>
    </source>
</evidence>
<accession>A0AAE0Y4N3</accession>
<protein>
    <recommendedName>
        <fullName evidence="2">Schlafen AlbA-2 domain-containing protein</fullName>
    </recommendedName>
</protein>
<dbReference type="Proteomes" id="UP001283361">
    <property type="component" value="Unassembled WGS sequence"/>
</dbReference>
<feature type="compositionally biased region" description="Low complexity" evidence="1">
    <location>
        <begin position="209"/>
        <end position="219"/>
    </location>
</feature>
<feature type="compositionally biased region" description="Basic and acidic residues" evidence="1">
    <location>
        <begin position="98"/>
        <end position="116"/>
    </location>
</feature>
<feature type="region of interest" description="Disordered" evidence="1">
    <location>
        <begin position="317"/>
        <end position="369"/>
    </location>
</feature>
<comment type="caution">
    <text evidence="3">The sequence shown here is derived from an EMBL/GenBank/DDBJ whole genome shotgun (WGS) entry which is preliminary data.</text>
</comment>
<feature type="compositionally biased region" description="Basic and acidic residues" evidence="1">
    <location>
        <begin position="344"/>
        <end position="361"/>
    </location>
</feature>
<keyword evidence="4" id="KW-1185">Reference proteome</keyword>